<dbReference type="Proteomes" id="UP000070467">
    <property type="component" value="Unassembled WGS sequence"/>
</dbReference>
<gene>
    <name evidence="4" type="ORF">HMPREF1871_00811</name>
</gene>
<dbReference type="GO" id="GO:0016787">
    <property type="term" value="F:hydrolase activity"/>
    <property type="evidence" value="ECO:0007669"/>
    <property type="project" value="UniProtKB-KW"/>
</dbReference>
<dbReference type="Gene3D" id="3.40.50.1000">
    <property type="entry name" value="HAD superfamily/HAD-like"/>
    <property type="match status" value="1"/>
</dbReference>
<dbReference type="RefSeq" id="WP_066130294.1">
    <property type="nucleotide sequence ID" value="NZ_KQ959886.1"/>
</dbReference>
<protein>
    <submittedName>
        <fullName evidence="4">HAD hydrolase, family IA, variant 1</fullName>
    </submittedName>
</protein>
<dbReference type="InterPro" id="IPR036412">
    <property type="entry name" value="HAD-like_sf"/>
</dbReference>
<evidence type="ECO:0000256" key="2">
    <source>
        <dbReference type="ARBA" id="ARBA00022801"/>
    </source>
</evidence>
<dbReference type="PANTHER" id="PTHR46470">
    <property type="entry name" value="N-ACYLNEURAMINATE-9-PHOSPHATASE"/>
    <property type="match status" value="1"/>
</dbReference>
<comment type="caution">
    <text evidence="4">The sequence shown here is derived from an EMBL/GenBank/DDBJ whole genome shotgun (WGS) entry which is preliminary data.</text>
</comment>
<dbReference type="InterPro" id="IPR051400">
    <property type="entry name" value="HAD-like_hydrolase"/>
</dbReference>
<dbReference type="SFLD" id="SFLDG01129">
    <property type="entry name" value="C1.5:_HAD__Beta-PGM__Phosphata"/>
    <property type="match status" value="1"/>
</dbReference>
<accession>A0ABR5TLH6</accession>
<dbReference type="Pfam" id="PF00702">
    <property type="entry name" value="Hydrolase"/>
    <property type="match status" value="1"/>
</dbReference>
<evidence type="ECO:0000313" key="5">
    <source>
        <dbReference type="Proteomes" id="UP000070467"/>
    </source>
</evidence>
<keyword evidence="5" id="KW-1185">Reference proteome</keyword>
<dbReference type="SFLD" id="SFLDS00003">
    <property type="entry name" value="Haloacid_Dehalogenase"/>
    <property type="match status" value="1"/>
</dbReference>
<evidence type="ECO:0000313" key="4">
    <source>
        <dbReference type="EMBL" id="KXB57691.1"/>
    </source>
</evidence>
<proteinExistence type="predicted"/>
<dbReference type="InterPro" id="IPR006439">
    <property type="entry name" value="HAD-SF_hydro_IA"/>
</dbReference>
<dbReference type="NCBIfam" id="TIGR01549">
    <property type="entry name" value="HAD-SF-IA-v1"/>
    <property type="match status" value="1"/>
</dbReference>
<dbReference type="PRINTS" id="PR00413">
    <property type="entry name" value="HADHALOGNASE"/>
</dbReference>
<reference evidence="4 5" key="1">
    <citation type="submission" date="2016-01" db="EMBL/GenBank/DDBJ databases">
        <authorList>
            <person name="Mitreva M."/>
            <person name="Pepin K.H."/>
            <person name="Mihindukulasuriya K.A."/>
            <person name="Fulton R."/>
            <person name="Fronick C."/>
            <person name="O'Laughlin M."/>
            <person name="Miner T."/>
            <person name="Herter B."/>
            <person name="Rosa B.A."/>
            <person name="Cordes M."/>
            <person name="Tomlinson C."/>
            <person name="Wollam A."/>
            <person name="Palsikar V.B."/>
            <person name="Mardis E.R."/>
            <person name="Wilson R.K."/>
        </authorList>
    </citation>
    <scope>NUCLEOTIDE SEQUENCE [LARGE SCALE GENOMIC DNA]</scope>
    <source>
        <strain evidence="4 5">KA00071</strain>
    </source>
</reference>
<dbReference type="InterPro" id="IPR023214">
    <property type="entry name" value="HAD_sf"/>
</dbReference>
<dbReference type="InterPro" id="IPR023198">
    <property type="entry name" value="PGP-like_dom2"/>
</dbReference>
<sequence>MKDIEAVIFDLDNTLYSFSDIWQQANKSMYYLFNLQEKLSYESFFNIYKKHNKNVLKEIKEKKISSKNLRNARIILTMQDLGIVFTDSDARNYYKKMFVFILEKIKKDNNLIDKLKKLKKNYKIYLLTNGFSKEQRKKLEKLEITNIFDNIYISAETGNSKPNKEAFLQIIKGNNLAIEKTLMVGDSYNFDIQPAKKLGMQTAFIPKKWHLDEVMIFDINEKQYKNIDEVFAYLEN</sequence>
<evidence type="ECO:0000256" key="3">
    <source>
        <dbReference type="ARBA" id="ARBA00022842"/>
    </source>
</evidence>
<keyword evidence="2 4" id="KW-0378">Hydrolase</keyword>
<evidence type="ECO:0000256" key="1">
    <source>
        <dbReference type="ARBA" id="ARBA00001946"/>
    </source>
</evidence>
<dbReference type="Gene3D" id="1.10.150.240">
    <property type="entry name" value="Putative phosphatase, domain 2"/>
    <property type="match status" value="1"/>
</dbReference>
<comment type="cofactor">
    <cofactor evidence="1">
        <name>Mg(2+)</name>
        <dbReference type="ChEBI" id="CHEBI:18420"/>
    </cofactor>
</comment>
<organism evidence="4 5">
    <name type="scientific">Gemelliphila asaccharolytica</name>
    <dbReference type="NCBI Taxonomy" id="502393"/>
    <lineage>
        <taxon>Bacteria</taxon>
        <taxon>Bacillati</taxon>
        <taxon>Bacillota</taxon>
        <taxon>Bacilli</taxon>
        <taxon>Bacillales</taxon>
        <taxon>Gemellaceae</taxon>
        <taxon>Gemelliphila</taxon>
    </lineage>
</organism>
<dbReference type="SUPFAM" id="SSF56784">
    <property type="entry name" value="HAD-like"/>
    <property type="match status" value="1"/>
</dbReference>
<name>A0ABR5TLH6_9BACL</name>
<dbReference type="EMBL" id="LSDB01000036">
    <property type="protein sequence ID" value="KXB57691.1"/>
    <property type="molecule type" value="Genomic_DNA"/>
</dbReference>
<keyword evidence="3" id="KW-0460">Magnesium</keyword>